<dbReference type="CDD" id="cd05380">
    <property type="entry name" value="CAP_euk"/>
    <property type="match status" value="1"/>
</dbReference>
<feature type="signal peptide" evidence="3">
    <location>
        <begin position="1"/>
        <end position="23"/>
    </location>
</feature>
<dbReference type="EMBL" id="JAPWTK010000004">
    <property type="protein sequence ID" value="KAJ8961897.1"/>
    <property type="molecule type" value="Genomic_DNA"/>
</dbReference>
<keyword evidence="5" id="KW-1185">Reference proteome</keyword>
<comment type="caution">
    <text evidence="4">The sequence shown here is derived from an EMBL/GenBank/DDBJ whole genome shotgun (WGS) entry which is preliminary data.</text>
</comment>
<keyword evidence="3" id="KW-0732">Signal</keyword>
<protein>
    <recommendedName>
        <fullName evidence="6">SCP domain-containing protein</fullName>
    </recommendedName>
</protein>
<reference evidence="4" key="1">
    <citation type="journal article" date="2023" name="Insect Mol. Biol.">
        <title>Genome sequencing provides insights into the evolution of gene families encoding plant cell wall-degrading enzymes in longhorned beetles.</title>
        <authorList>
            <person name="Shin N.R."/>
            <person name="Okamura Y."/>
            <person name="Kirsch R."/>
            <person name="Pauchet Y."/>
        </authorList>
    </citation>
    <scope>NUCLEOTIDE SEQUENCE</scope>
    <source>
        <strain evidence="4">AMC_N1</strain>
    </source>
</reference>
<dbReference type="InterPro" id="IPR035940">
    <property type="entry name" value="CAP_sf"/>
</dbReference>
<proteinExistence type="predicted"/>
<keyword evidence="2" id="KW-0964">Secreted</keyword>
<dbReference type="Proteomes" id="UP001162162">
    <property type="component" value="Unassembled WGS sequence"/>
</dbReference>
<comment type="subcellular location">
    <subcellularLocation>
        <location evidence="1">Secreted</location>
    </subcellularLocation>
</comment>
<dbReference type="SUPFAM" id="SSF55797">
    <property type="entry name" value="PR-1-like"/>
    <property type="match status" value="1"/>
</dbReference>
<evidence type="ECO:0000313" key="4">
    <source>
        <dbReference type="EMBL" id="KAJ8961897.1"/>
    </source>
</evidence>
<evidence type="ECO:0000256" key="2">
    <source>
        <dbReference type="ARBA" id="ARBA00022525"/>
    </source>
</evidence>
<organism evidence="4 5">
    <name type="scientific">Aromia moschata</name>
    <dbReference type="NCBI Taxonomy" id="1265417"/>
    <lineage>
        <taxon>Eukaryota</taxon>
        <taxon>Metazoa</taxon>
        <taxon>Ecdysozoa</taxon>
        <taxon>Arthropoda</taxon>
        <taxon>Hexapoda</taxon>
        <taxon>Insecta</taxon>
        <taxon>Pterygota</taxon>
        <taxon>Neoptera</taxon>
        <taxon>Endopterygota</taxon>
        <taxon>Coleoptera</taxon>
        <taxon>Polyphaga</taxon>
        <taxon>Cucujiformia</taxon>
        <taxon>Chrysomeloidea</taxon>
        <taxon>Cerambycidae</taxon>
        <taxon>Cerambycinae</taxon>
        <taxon>Callichromatini</taxon>
        <taxon>Aromia</taxon>
    </lineage>
</organism>
<sequence length="99" mass="11102">MFPIISAIMQSVVLLCALALSASTLCSSCAIYERGLGQHDKDIVVNKHNELRQQVAQGRVPGQPKATNMKWMRYDEALAKQAQQLTDSCTFAHQKILRW</sequence>
<gene>
    <name evidence="4" type="ORF">NQ318_021515</name>
</gene>
<name>A0AAV8ZCN1_9CUCU</name>
<feature type="chain" id="PRO_5043989912" description="SCP domain-containing protein" evidence="3">
    <location>
        <begin position="24"/>
        <end position="99"/>
    </location>
</feature>
<evidence type="ECO:0000313" key="5">
    <source>
        <dbReference type="Proteomes" id="UP001162162"/>
    </source>
</evidence>
<dbReference type="AlphaFoldDB" id="A0AAV8ZCN1"/>
<evidence type="ECO:0008006" key="6">
    <source>
        <dbReference type="Google" id="ProtNLM"/>
    </source>
</evidence>
<evidence type="ECO:0000256" key="3">
    <source>
        <dbReference type="SAM" id="SignalP"/>
    </source>
</evidence>
<accession>A0AAV8ZCN1</accession>
<dbReference type="Gene3D" id="3.40.33.10">
    <property type="entry name" value="CAP"/>
    <property type="match status" value="1"/>
</dbReference>
<evidence type="ECO:0000256" key="1">
    <source>
        <dbReference type="ARBA" id="ARBA00004613"/>
    </source>
</evidence>